<dbReference type="Proteomes" id="UP000186102">
    <property type="component" value="Unassembled WGS sequence"/>
</dbReference>
<gene>
    <name evidence="1" type="ORF">DSOL_4819</name>
</gene>
<keyword evidence="2" id="KW-1185">Reference proteome</keyword>
<dbReference type="AlphaFoldDB" id="A0A1Q8QHR6"/>
<reference evidence="1 2" key="1">
    <citation type="submission" date="2016-09" db="EMBL/GenBank/DDBJ databases">
        <title>Complete genome of Desulfosporosinus sp. OL.</title>
        <authorList>
            <person name="Mardanov A."/>
            <person name="Beletsky A."/>
            <person name="Panova A."/>
            <person name="Karnachuk O."/>
            <person name="Ravin N."/>
        </authorList>
    </citation>
    <scope>NUCLEOTIDE SEQUENCE [LARGE SCALE GENOMIC DNA]</scope>
    <source>
        <strain evidence="1 2">OL</strain>
    </source>
</reference>
<dbReference type="EMBL" id="MLBF01000068">
    <property type="protein sequence ID" value="OLN26866.1"/>
    <property type="molecule type" value="Genomic_DNA"/>
</dbReference>
<evidence type="ECO:0000313" key="1">
    <source>
        <dbReference type="EMBL" id="OLN26866.1"/>
    </source>
</evidence>
<name>A0A1Q8QHR6_9FIRM</name>
<comment type="caution">
    <text evidence="1">The sequence shown here is derived from an EMBL/GenBank/DDBJ whole genome shotgun (WGS) entry which is preliminary data.</text>
</comment>
<dbReference type="RefSeq" id="WP_282433572.1">
    <property type="nucleotide sequence ID" value="NZ_MLBF01000068.1"/>
</dbReference>
<protein>
    <submittedName>
        <fullName evidence="1">Uncharacterized protein</fullName>
    </submittedName>
</protein>
<evidence type="ECO:0000313" key="2">
    <source>
        <dbReference type="Proteomes" id="UP000186102"/>
    </source>
</evidence>
<dbReference type="STRING" id="1888891.DSOL_4819"/>
<sequence>MFKLAILSKRSILFSMVFVISGYRPLADGHQANGWIMGAG</sequence>
<accession>A0A1Q8QHR6</accession>
<organism evidence="1 2">
    <name type="scientific">Desulfosporosinus metallidurans</name>
    <dbReference type="NCBI Taxonomy" id="1888891"/>
    <lineage>
        <taxon>Bacteria</taxon>
        <taxon>Bacillati</taxon>
        <taxon>Bacillota</taxon>
        <taxon>Clostridia</taxon>
        <taxon>Eubacteriales</taxon>
        <taxon>Desulfitobacteriaceae</taxon>
        <taxon>Desulfosporosinus</taxon>
    </lineage>
</organism>
<proteinExistence type="predicted"/>